<dbReference type="EMBL" id="KB742833">
    <property type="protein sequence ID" value="EOB03790.1"/>
    <property type="molecule type" value="Genomic_DNA"/>
</dbReference>
<name>R0LPX9_ANAPL</name>
<keyword evidence="2" id="KW-1185">Reference proteome</keyword>
<protein>
    <submittedName>
        <fullName evidence="1">Uncharacterized protein</fullName>
    </submittedName>
</protein>
<accession>R0LPX9</accession>
<evidence type="ECO:0000313" key="2">
    <source>
        <dbReference type="Proteomes" id="UP000296049"/>
    </source>
</evidence>
<organism evidence="1 2">
    <name type="scientific">Anas platyrhynchos</name>
    <name type="common">Mallard</name>
    <name type="synonym">Anas boschas</name>
    <dbReference type="NCBI Taxonomy" id="8839"/>
    <lineage>
        <taxon>Eukaryota</taxon>
        <taxon>Metazoa</taxon>
        <taxon>Chordata</taxon>
        <taxon>Craniata</taxon>
        <taxon>Vertebrata</taxon>
        <taxon>Euteleostomi</taxon>
        <taxon>Archelosauria</taxon>
        <taxon>Archosauria</taxon>
        <taxon>Dinosauria</taxon>
        <taxon>Saurischia</taxon>
        <taxon>Theropoda</taxon>
        <taxon>Coelurosauria</taxon>
        <taxon>Aves</taxon>
        <taxon>Neognathae</taxon>
        <taxon>Galloanserae</taxon>
        <taxon>Anseriformes</taxon>
        <taxon>Anatidae</taxon>
        <taxon>Anatinae</taxon>
        <taxon>Anas</taxon>
    </lineage>
</organism>
<proteinExistence type="predicted"/>
<reference evidence="2" key="1">
    <citation type="journal article" date="2013" name="Nat. Genet.">
        <title>The duck genome and transcriptome provide insight into an avian influenza virus reservoir species.</title>
        <authorList>
            <person name="Huang Y."/>
            <person name="Li Y."/>
            <person name="Burt D.W."/>
            <person name="Chen H."/>
            <person name="Zhang Y."/>
            <person name="Qian W."/>
            <person name="Kim H."/>
            <person name="Gan S."/>
            <person name="Zhao Y."/>
            <person name="Li J."/>
            <person name="Yi K."/>
            <person name="Feng H."/>
            <person name="Zhu P."/>
            <person name="Li B."/>
            <person name="Liu Q."/>
            <person name="Fairley S."/>
            <person name="Magor K.E."/>
            <person name="Du Z."/>
            <person name="Hu X."/>
            <person name="Goodman L."/>
            <person name="Tafer H."/>
            <person name="Vignal A."/>
            <person name="Lee T."/>
            <person name="Kim K.W."/>
            <person name="Sheng Z."/>
            <person name="An Y."/>
            <person name="Searle S."/>
            <person name="Herrero J."/>
            <person name="Groenen M.A."/>
            <person name="Crooijmans R.P."/>
            <person name="Faraut T."/>
            <person name="Cai Q."/>
            <person name="Webster R.G."/>
            <person name="Aldridge J.R."/>
            <person name="Warren W.C."/>
            <person name="Bartschat S."/>
            <person name="Kehr S."/>
            <person name="Marz M."/>
            <person name="Stadler P.F."/>
            <person name="Smith J."/>
            <person name="Kraus R.H."/>
            <person name="Zhao Y."/>
            <person name="Ren L."/>
            <person name="Fei J."/>
            <person name="Morisson M."/>
            <person name="Kaiser P."/>
            <person name="Griffin D.K."/>
            <person name="Rao M."/>
            <person name="Pitel F."/>
            <person name="Wang J."/>
            <person name="Li N."/>
        </authorList>
    </citation>
    <scope>NUCLEOTIDE SEQUENCE [LARGE SCALE GENOMIC DNA]</scope>
</reference>
<sequence length="211" mass="22868">MSLQRLWRQPVLCDRRKLPEFGIFLTLKRAPQKDSVPAEQEPTGTSRTLLSATCSPLQTTSPASVQAPVGALWMNSAARRGGREHDGTSARPASVQAPVGALWVNSAARREGREHGTSAQHPPLPGQVNLTQWKVSHGKPTFTQTDAQTHKMLPDLGVNLARTDVFTDSACCSDAEAAMLVTSRLALELKPKALLQDCHARHIQTRPGVEA</sequence>
<evidence type="ECO:0000313" key="1">
    <source>
        <dbReference type="EMBL" id="EOB03790.1"/>
    </source>
</evidence>
<dbReference type="Proteomes" id="UP000296049">
    <property type="component" value="Unassembled WGS sequence"/>
</dbReference>
<gene>
    <name evidence="1" type="ORF">Anapl_00003</name>
</gene>
<dbReference type="AlphaFoldDB" id="R0LPX9"/>